<reference evidence="1" key="1">
    <citation type="submission" date="2021-04" db="EMBL/GenBank/DDBJ databases">
        <title>Phylogenetic analysis of Acidobacteriaceae.</title>
        <authorList>
            <person name="Qiu L."/>
            <person name="Zhang Q."/>
        </authorList>
    </citation>
    <scope>NUCLEOTIDE SEQUENCE</scope>
    <source>
        <strain evidence="1">DSM 25168</strain>
    </source>
</reference>
<protein>
    <submittedName>
        <fullName evidence="1">Uncharacterized protein</fullName>
    </submittedName>
</protein>
<keyword evidence="2" id="KW-1185">Reference proteome</keyword>
<dbReference type="Proteomes" id="UP001059380">
    <property type="component" value="Chromosome"/>
</dbReference>
<evidence type="ECO:0000313" key="2">
    <source>
        <dbReference type="Proteomes" id="UP001059380"/>
    </source>
</evidence>
<dbReference type="PROSITE" id="PS51257">
    <property type="entry name" value="PROKAR_LIPOPROTEIN"/>
    <property type="match status" value="1"/>
</dbReference>
<proteinExistence type="predicted"/>
<dbReference type="AlphaFoldDB" id="A0A9J7BT65"/>
<evidence type="ECO:0000313" key="1">
    <source>
        <dbReference type="EMBL" id="UWZ84938.1"/>
    </source>
</evidence>
<dbReference type="KEGG" id="orp:MOP44_03120"/>
<gene>
    <name evidence="1" type="ORF">MOP44_03120</name>
</gene>
<accession>A0A9J7BT65</accession>
<dbReference type="RefSeq" id="WP_260794444.1">
    <property type="nucleotide sequence ID" value="NZ_CP093313.1"/>
</dbReference>
<name>A0A9J7BT65_9BACT</name>
<organism evidence="1 2">
    <name type="scientific">Occallatibacter riparius</name>
    <dbReference type="NCBI Taxonomy" id="1002689"/>
    <lineage>
        <taxon>Bacteria</taxon>
        <taxon>Pseudomonadati</taxon>
        <taxon>Acidobacteriota</taxon>
        <taxon>Terriglobia</taxon>
        <taxon>Terriglobales</taxon>
        <taxon>Acidobacteriaceae</taxon>
        <taxon>Occallatibacter</taxon>
    </lineage>
</organism>
<sequence length="147" mass="16559">MSEISRRTGNCLLIAALCISCGAISGCLESSFQLARESRLPKFIPIPPGLTREDISVTMNYYTALGNDAKFILKDRKGKKLAKVSGKAKRLNPLKLKSPSQFYPDYEAITANRVTDIIEHRKMEPIFYVTDDPAVWEELMRSRASHH</sequence>
<dbReference type="EMBL" id="CP093313">
    <property type="protein sequence ID" value="UWZ84938.1"/>
    <property type="molecule type" value="Genomic_DNA"/>
</dbReference>